<proteinExistence type="predicted"/>
<organism evidence="1">
    <name type="scientific">Leptospira borgpetersenii serovar Ballum</name>
    <dbReference type="NCBI Taxonomy" id="280505"/>
    <lineage>
        <taxon>Bacteria</taxon>
        <taxon>Pseudomonadati</taxon>
        <taxon>Spirochaetota</taxon>
        <taxon>Spirochaetia</taxon>
        <taxon>Leptospirales</taxon>
        <taxon>Leptospiraceae</taxon>
        <taxon>Leptospira</taxon>
    </lineage>
</organism>
<dbReference type="AlphaFoldDB" id="A0A0S2IP24"/>
<dbReference type="PATRIC" id="fig|280505.15.peg.1038"/>
<protein>
    <submittedName>
        <fullName evidence="1">Uncharacterized protein</fullName>
    </submittedName>
</protein>
<name>A0A0S2IP24_LEPBO</name>
<evidence type="ECO:0000313" key="2">
    <source>
        <dbReference type="Proteomes" id="UP000058857"/>
    </source>
</evidence>
<gene>
    <name evidence="1" type="ORF">LBBP_01062</name>
</gene>
<sequence length="142" mass="16905">MFLVKKIRSQISSQTKPFKNKSRLFSLLWRISFYVFLFYTASNCGRSLKDKLVVLQKEEKFEEMLLLCLSEKETQDTKELCRLAMEKTEAGIDRILSEKAELPYSQITVDPEWKKKIDIILENNRTLKNRYGNLWKKMIQND</sequence>
<accession>A0A0S2IP24</accession>
<dbReference type="Proteomes" id="UP000058857">
    <property type="component" value="Chromosome 1"/>
</dbReference>
<reference evidence="1 2" key="1">
    <citation type="journal article" date="2015" name="PLoS Negl. Trop. Dis.">
        <title>Distribution of Plasmids in Distinct Leptospira Pathogenic Species.</title>
        <authorList>
            <person name="Wang Y."/>
            <person name="Zhuang X."/>
            <person name="Zhong Y."/>
            <person name="Zhang C."/>
            <person name="Zhang Y."/>
            <person name="Zeng L."/>
            <person name="Zhu Y."/>
            <person name="He P."/>
            <person name="Dong K."/>
            <person name="Pal U."/>
            <person name="Guo X."/>
            <person name="Qin J."/>
        </authorList>
    </citation>
    <scope>NUCLEOTIDE SEQUENCE [LARGE SCALE GENOMIC DNA]</scope>
    <source>
        <strain evidence="1 2">56604</strain>
    </source>
</reference>
<dbReference type="EMBL" id="CP012029">
    <property type="protein sequence ID" value="ALO25369.1"/>
    <property type="molecule type" value="Genomic_DNA"/>
</dbReference>
<evidence type="ECO:0000313" key="1">
    <source>
        <dbReference type="EMBL" id="ALO25369.1"/>
    </source>
</evidence>